<evidence type="ECO:0000313" key="3">
    <source>
        <dbReference type="Proteomes" id="UP000325636"/>
    </source>
</evidence>
<dbReference type="RefSeq" id="WP_150975042.1">
    <property type="nucleotide sequence ID" value="NZ_SRLN01000011.1"/>
</dbReference>
<feature type="domain" description="Type ISP restriction-modification enzyme LLaBIII C-terminal specificity" evidence="1">
    <location>
        <begin position="2"/>
        <end position="115"/>
    </location>
</feature>
<accession>A0A5J5M2B2</accession>
<dbReference type="InterPro" id="IPR041635">
    <property type="entry name" value="Type_ISP_LLaBIII_C"/>
</dbReference>
<organism evidence="2 3">
    <name type="scientific">Microcystis aeruginosa EAWAG127a</name>
    <dbReference type="NCBI Taxonomy" id="2529855"/>
    <lineage>
        <taxon>Bacteria</taxon>
        <taxon>Bacillati</taxon>
        <taxon>Cyanobacteriota</taxon>
        <taxon>Cyanophyceae</taxon>
        <taxon>Oscillatoriophycideae</taxon>
        <taxon>Chroococcales</taxon>
        <taxon>Microcystaceae</taxon>
        <taxon>Microcystis</taxon>
    </lineage>
</organism>
<dbReference type="EMBL" id="SRLN01000011">
    <property type="protein sequence ID" value="KAB0243739.1"/>
    <property type="molecule type" value="Genomic_DNA"/>
</dbReference>
<evidence type="ECO:0000259" key="1">
    <source>
        <dbReference type="Pfam" id="PF18135"/>
    </source>
</evidence>
<name>A0A5J5M2B2_MICAE</name>
<comment type="caution">
    <text evidence="2">The sequence shown here is derived from an EMBL/GenBank/DDBJ whole genome shotgun (WGS) entry which is preliminary data.</text>
</comment>
<dbReference type="AlphaFoldDB" id="A0A5J5M2B2"/>
<evidence type="ECO:0000313" key="2">
    <source>
        <dbReference type="EMBL" id="KAB0243739.1"/>
    </source>
</evidence>
<sequence length="148" mass="17178">MKKESIRQCCYRPYCKQWLYFDKNFNERPGQTLKLFPNETIENLVIITTGVGSQKDVSVLITNTITDYHFQHNGQCFPLYTHEKQEKTDQTSLFTETEGYTRKENIPNSILTDFQIPTPIALLPKRISSITFTASYTAQNTNNGLRRT</sequence>
<reference evidence="3" key="1">
    <citation type="submission" date="2019-04" db="EMBL/GenBank/DDBJ databases">
        <title>Microviridin 1777: A Toxic Chymotrypsin Inhibitor Discovered by a Metabologenomic Approach.</title>
        <authorList>
            <person name="Sieber S."/>
            <person name="Grendelmeier S.M."/>
            <person name="Harris L.A."/>
            <person name="Mitchell D.A."/>
            <person name="Gademann K."/>
        </authorList>
    </citation>
    <scope>NUCLEOTIDE SEQUENCE [LARGE SCALE GENOMIC DNA]</scope>
    <source>
        <strain evidence="3">EAWAG127a</strain>
    </source>
</reference>
<protein>
    <recommendedName>
        <fullName evidence="1">Type ISP restriction-modification enzyme LLaBIII C-terminal specificity domain-containing protein</fullName>
    </recommendedName>
</protein>
<dbReference type="Pfam" id="PF18135">
    <property type="entry name" value="Type_ISP_C"/>
    <property type="match status" value="1"/>
</dbReference>
<dbReference type="Proteomes" id="UP000325636">
    <property type="component" value="Unassembled WGS sequence"/>
</dbReference>
<proteinExistence type="predicted"/>
<gene>
    <name evidence="2" type="ORF">EZJ55_00700</name>
</gene>